<evidence type="ECO:0000256" key="2">
    <source>
        <dbReference type="ARBA" id="ARBA00012438"/>
    </source>
</evidence>
<evidence type="ECO:0000256" key="4">
    <source>
        <dbReference type="ARBA" id="ARBA00022679"/>
    </source>
</evidence>
<dbReference type="Proteomes" id="UP000256980">
    <property type="component" value="Unassembled WGS sequence"/>
</dbReference>
<dbReference type="AlphaFoldDB" id="A0A3D9HAR8"/>
<dbReference type="InterPro" id="IPR000014">
    <property type="entry name" value="PAS"/>
</dbReference>
<sequence>MTDTNLKRHNISNNKLEEDNFYYRESALMTSTGSWYIDFENKKSYWDDITRKILEYPVDFVPSLKMAMSLYAEEHHAYIANTFFECALSGVPFDSEVLMLTANNRKFWARAIGKPVYNDDKKIIGVRGIFQDIDDIIQKEINLEKASEIVASQNSRLFNFAHIVSHNLRSHSSNLTLIVQLINELDTVEEKLELLDNITHVSESLNTTIEHLNEVVSIQTNSNQLKVEVNFANTLEQVTTSINQIIENNNVTINSDFSKAEIIEYIPAYLDSIFLNLLTNAIKYKHKDRDPVINISTSRDFTNYDRVVLKISDNGLGIDMDKFGDKLFGMYKTFHYNADARGIGLFITKNQVESLNGEISATSDINLGTTFTIKF</sequence>
<dbReference type="InterPro" id="IPR052162">
    <property type="entry name" value="Sensor_kinase/Photoreceptor"/>
</dbReference>
<keyword evidence="3" id="KW-0597">Phosphoprotein</keyword>
<evidence type="ECO:0000259" key="7">
    <source>
        <dbReference type="PROSITE" id="PS50113"/>
    </source>
</evidence>
<dbReference type="OrthoDB" id="5522855at2"/>
<dbReference type="PANTHER" id="PTHR43304">
    <property type="entry name" value="PHYTOCHROME-LIKE PROTEIN CPH1"/>
    <property type="match status" value="1"/>
</dbReference>
<feature type="domain" description="Histidine kinase" evidence="6">
    <location>
        <begin position="163"/>
        <end position="375"/>
    </location>
</feature>
<keyword evidence="9" id="KW-1185">Reference proteome</keyword>
<feature type="domain" description="PAC" evidence="7">
    <location>
        <begin position="93"/>
        <end position="145"/>
    </location>
</feature>
<evidence type="ECO:0000259" key="6">
    <source>
        <dbReference type="PROSITE" id="PS50109"/>
    </source>
</evidence>
<dbReference type="GO" id="GO:0004673">
    <property type="term" value="F:protein histidine kinase activity"/>
    <property type="evidence" value="ECO:0007669"/>
    <property type="project" value="UniProtKB-EC"/>
</dbReference>
<dbReference type="RefSeq" id="WP_115815718.1">
    <property type="nucleotide sequence ID" value="NZ_CANKZP010000001.1"/>
</dbReference>
<evidence type="ECO:0000313" key="8">
    <source>
        <dbReference type="EMBL" id="RED46590.1"/>
    </source>
</evidence>
<comment type="catalytic activity">
    <reaction evidence="1">
        <text>ATP + protein L-histidine = ADP + protein N-phospho-L-histidine.</text>
        <dbReference type="EC" id="2.7.13.3"/>
    </reaction>
</comment>
<dbReference type="Gene3D" id="3.30.565.10">
    <property type="entry name" value="Histidine kinase-like ATPase, C-terminal domain"/>
    <property type="match status" value="1"/>
</dbReference>
<dbReference type="SUPFAM" id="SSF55785">
    <property type="entry name" value="PYP-like sensor domain (PAS domain)"/>
    <property type="match status" value="1"/>
</dbReference>
<proteinExistence type="predicted"/>
<dbReference type="SMART" id="SM00086">
    <property type="entry name" value="PAC"/>
    <property type="match status" value="1"/>
</dbReference>
<gene>
    <name evidence="8" type="ORF">DFQ10_101361</name>
</gene>
<dbReference type="PROSITE" id="PS50109">
    <property type="entry name" value="HIS_KIN"/>
    <property type="match status" value="1"/>
</dbReference>
<dbReference type="SMART" id="SM00387">
    <property type="entry name" value="HATPase_c"/>
    <property type="match status" value="1"/>
</dbReference>
<dbReference type="Gene3D" id="3.30.450.20">
    <property type="entry name" value="PAS domain"/>
    <property type="match status" value="1"/>
</dbReference>
<evidence type="ECO:0000256" key="3">
    <source>
        <dbReference type="ARBA" id="ARBA00022553"/>
    </source>
</evidence>
<evidence type="ECO:0000256" key="5">
    <source>
        <dbReference type="ARBA" id="ARBA00022777"/>
    </source>
</evidence>
<dbReference type="InterPro" id="IPR035965">
    <property type="entry name" value="PAS-like_dom_sf"/>
</dbReference>
<dbReference type="PRINTS" id="PR00344">
    <property type="entry name" value="BCTRLSENSOR"/>
</dbReference>
<dbReference type="PANTHER" id="PTHR43304:SF1">
    <property type="entry name" value="PAC DOMAIN-CONTAINING PROTEIN"/>
    <property type="match status" value="1"/>
</dbReference>
<protein>
    <recommendedName>
        <fullName evidence="2">histidine kinase</fullName>
        <ecNumber evidence="2">2.7.13.3</ecNumber>
    </recommendedName>
</protein>
<keyword evidence="4" id="KW-0808">Transferase</keyword>
<dbReference type="EMBL" id="QRDV01000001">
    <property type="protein sequence ID" value="RED46590.1"/>
    <property type="molecule type" value="Genomic_DNA"/>
</dbReference>
<dbReference type="InterPro" id="IPR001610">
    <property type="entry name" value="PAC"/>
</dbReference>
<dbReference type="InterPro" id="IPR005467">
    <property type="entry name" value="His_kinase_dom"/>
</dbReference>
<dbReference type="EC" id="2.7.13.3" evidence="2"/>
<dbReference type="SUPFAM" id="SSF55874">
    <property type="entry name" value="ATPase domain of HSP90 chaperone/DNA topoisomerase II/histidine kinase"/>
    <property type="match status" value="1"/>
</dbReference>
<dbReference type="InterPro" id="IPR000700">
    <property type="entry name" value="PAS-assoc_C"/>
</dbReference>
<reference evidence="8 9" key="1">
    <citation type="submission" date="2018-07" db="EMBL/GenBank/DDBJ databases">
        <title>Genomic Encyclopedia of Type Strains, Phase III (KMG-III): the genomes of soil and plant-associated and newly described type strains.</title>
        <authorList>
            <person name="Whitman W."/>
        </authorList>
    </citation>
    <scope>NUCLEOTIDE SEQUENCE [LARGE SCALE GENOMIC DNA]</scope>
    <source>
        <strain evidence="8 9">CECT 7946</strain>
    </source>
</reference>
<dbReference type="Pfam" id="PF02518">
    <property type="entry name" value="HATPase_c"/>
    <property type="match status" value="1"/>
</dbReference>
<dbReference type="InterPro" id="IPR036890">
    <property type="entry name" value="HATPase_C_sf"/>
</dbReference>
<dbReference type="CDD" id="cd00130">
    <property type="entry name" value="PAS"/>
    <property type="match status" value="1"/>
</dbReference>
<comment type="caution">
    <text evidence="8">The sequence shown here is derived from an EMBL/GenBank/DDBJ whole genome shotgun (WGS) entry which is preliminary data.</text>
</comment>
<dbReference type="InterPro" id="IPR004358">
    <property type="entry name" value="Sig_transdc_His_kin-like_C"/>
</dbReference>
<accession>A0A3D9HAR8</accession>
<dbReference type="PROSITE" id="PS50113">
    <property type="entry name" value="PAC"/>
    <property type="match status" value="1"/>
</dbReference>
<organism evidence="8 9">
    <name type="scientific">Winogradskyella eximia</name>
    <dbReference type="NCBI Taxonomy" id="262006"/>
    <lineage>
        <taxon>Bacteria</taxon>
        <taxon>Pseudomonadati</taxon>
        <taxon>Bacteroidota</taxon>
        <taxon>Flavobacteriia</taxon>
        <taxon>Flavobacteriales</taxon>
        <taxon>Flavobacteriaceae</taxon>
        <taxon>Winogradskyella</taxon>
    </lineage>
</organism>
<evidence type="ECO:0000313" key="9">
    <source>
        <dbReference type="Proteomes" id="UP000256980"/>
    </source>
</evidence>
<evidence type="ECO:0000256" key="1">
    <source>
        <dbReference type="ARBA" id="ARBA00000085"/>
    </source>
</evidence>
<name>A0A3D9HAR8_9FLAO</name>
<dbReference type="InterPro" id="IPR003594">
    <property type="entry name" value="HATPase_dom"/>
</dbReference>
<keyword evidence="5 8" id="KW-0418">Kinase</keyword>